<evidence type="ECO:0000259" key="2">
    <source>
        <dbReference type="Pfam" id="PF10633"/>
    </source>
</evidence>
<evidence type="ECO:0000256" key="1">
    <source>
        <dbReference type="SAM" id="Phobius"/>
    </source>
</evidence>
<dbReference type="InterPro" id="IPR018905">
    <property type="entry name" value="A-galactase_NEW3"/>
</dbReference>
<keyword evidence="1" id="KW-1133">Transmembrane helix</keyword>
<sequence>MPNYYEISATDATLVLRNGKGSAGFTVRYVGGRAVEAWARAVPLDNADEGWLQLAPPEQRDMQPGQTHTFKVAVTVPPGTPAGRYGLRLDVMSADNTDEEYDQGPMVVFEVAESAPPQPNGSGFPWWIVITVALVLVIGGGGLAWWLSADNGTERATPVDAEPAEENIPADKTGRFTVSQTWQGDLDRGREVPRGAPRSEADFWFQARTATDRSLVPKNGAQLRLMRHSGQQAPTLAEIKQALGGATSAAEIDVRRLRPGRWVAVRTSAGGHAAFTATQPVGASPAELRLQYHYWRAKRSSRPIVDRAVRVLRLDDAGSNTP</sequence>
<feature type="transmembrane region" description="Helical" evidence="1">
    <location>
        <begin position="124"/>
        <end position="147"/>
    </location>
</feature>
<dbReference type="Pfam" id="PF10633">
    <property type="entry name" value="NPCBM_assoc"/>
    <property type="match status" value="1"/>
</dbReference>
<accession>A4BRD4</accession>
<feature type="domain" description="Alpha-galactosidase NEW3" evidence="2">
    <location>
        <begin position="49"/>
        <end position="91"/>
    </location>
</feature>
<dbReference type="RefSeq" id="WP_004999759.1">
    <property type="nucleotide sequence ID" value="NZ_CH672427.1"/>
</dbReference>
<organism evidence="3 4">
    <name type="scientific">Nitrococcus mobilis Nb-231</name>
    <dbReference type="NCBI Taxonomy" id="314278"/>
    <lineage>
        <taxon>Bacteria</taxon>
        <taxon>Pseudomonadati</taxon>
        <taxon>Pseudomonadota</taxon>
        <taxon>Gammaproteobacteria</taxon>
        <taxon>Chromatiales</taxon>
        <taxon>Ectothiorhodospiraceae</taxon>
        <taxon>Nitrococcus</taxon>
    </lineage>
</organism>
<dbReference type="OrthoDB" id="5381236at2"/>
<name>A4BRD4_9GAMM</name>
<keyword evidence="4" id="KW-1185">Reference proteome</keyword>
<dbReference type="AlphaFoldDB" id="A4BRD4"/>
<keyword evidence="1" id="KW-0812">Transmembrane</keyword>
<reference evidence="3 4" key="1">
    <citation type="submission" date="2006-02" db="EMBL/GenBank/DDBJ databases">
        <authorList>
            <person name="Waterbury J."/>
            <person name="Ferriera S."/>
            <person name="Johnson J."/>
            <person name="Kravitz S."/>
            <person name="Halpern A."/>
            <person name="Remington K."/>
            <person name="Beeson K."/>
            <person name="Tran B."/>
            <person name="Rogers Y.-H."/>
            <person name="Friedman R."/>
            <person name="Venter J.C."/>
        </authorList>
    </citation>
    <scope>NUCLEOTIDE SEQUENCE [LARGE SCALE GENOMIC DNA]</scope>
    <source>
        <strain evidence="3 4">Nb-231</strain>
    </source>
</reference>
<evidence type="ECO:0000313" key="4">
    <source>
        <dbReference type="Proteomes" id="UP000003374"/>
    </source>
</evidence>
<dbReference type="eggNOG" id="COG2815">
    <property type="taxonomic scope" value="Bacteria"/>
</dbReference>
<dbReference type="STRING" id="314278.NB231_03465"/>
<dbReference type="HOGENOM" id="CLU_862853_0_0_6"/>
<gene>
    <name evidence="3" type="ORF">NB231_03465</name>
</gene>
<evidence type="ECO:0000313" key="3">
    <source>
        <dbReference type="EMBL" id="EAR21756.1"/>
    </source>
</evidence>
<dbReference type="EMBL" id="AAOF01000006">
    <property type="protein sequence ID" value="EAR21756.1"/>
    <property type="molecule type" value="Genomic_DNA"/>
</dbReference>
<protein>
    <recommendedName>
        <fullName evidence="2">Alpha-galactosidase NEW3 domain-containing protein</fullName>
    </recommendedName>
</protein>
<keyword evidence="1" id="KW-0472">Membrane</keyword>
<proteinExistence type="predicted"/>
<dbReference type="Gene3D" id="2.60.40.10">
    <property type="entry name" value="Immunoglobulins"/>
    <property type="match status" value="1"/>
</dbReference>
<comment type="caution">
    <text evidence="3">The sequence shown here is derived from an EMBL/GenBank/DDBJ whole genome shotgun (WGS) entry which is preliminary data.</text>
</comment>
<dbReference type="Proteomes" id="UP000003374">
    <property type="component" value="Unassembled WGS sequence"/>
</dbReference>
<dbReference type="InterPro" id="IPR013783">
    <property type="entry name" value="Ig-like_fold"/>
</dbReference>